<feature type="transmembrane region" description="Helical" evidence="1">
    <location>
        <begin position="52"/>
        <end position="75"/>
    </location>
</feature>
<dbReference type="Proteomes" id="UP000238823">
    <property type="component" value="Unassembled WGS sequence"/>
</dbReference>
<accession>A0A2S9YC06</accession>
<dbReference type="OrthoDB" id="9918168at2"/>
<feature type="transmembrane region" description="Helical" evidence="1">
    <location>
        <begin position="87"/>
        <end position="109"/>
    </location>
</feature>
<evidence type="ECO:0000313" key="2">
    <source>
        <dbReference type="EMBL" id="PRQ02658.1"/>
    </source>
</evidence>
<gene>
    <name evidence="2" type="ORF">ENSA7_54870</name>
</gene>
<feature type="transmembrane region" description="Helical" evidence="1">
    <location>
        <begin position="12"/>
        <end position="31"/>
    </location>
</feature>
<reference evidence="2 3" key="1">
    <citation type="submission" date="2018-03" db="EMBL/GenBank/DDBJ databases">
        <title>Draft Genome Sequences of the Obligatory Marine Myxobacteria Enhygromyxa salina SWB007.</title>
        <authorList>
            <person name="Poehlein A."/>
            <person name="Moghaddam J.A."/>
            <person name="Harms H."/>
            <person name="Alanjari M."/>
            <person name="Koenig G.M."/>
            <person name="Daniel R."/>
            <person name="Schaeberle T.F."/>
        </authorList>
    </citation>
    <scope>NUCLEOTIDE SEQUENCE [LARGE SCALE GENOMIC DNA]</scope>
    <source>
        <strain evidence="2 3">SWB007</strain>
    </source>
</reference>
<dbReference type="EMBL" id="PVNL01000111">
    <property type="protein sequence ID" value="PRQ02658.1"/>
    <property type="molecule type" value="Genomic_DNA"/>
</dbReference>
<comment type="caution">
    <text evidence="2">The sequence shown here is derived from an EMBL/GenBank/DDBJ whole genome shotgun (WGS) entry which is preliminary data.</text>
</comment>
<dbReference type="AlphaFoldDB" id="A0A2S9YC06"/>
<keyword evidence="1" id="KW-0812">Transmembrane</keyword>
<name>A0A2S9YC06_9BACT</name>
<evidence type="ECO:0008006" key="4">
    <source>
        <dbReference type="Google" id="ProtNLM"/>
    </source>
</evidence>
<evidence type="ECO:0000313" key="3">
    <source>
        <dbReference type="Proteomes" id="UP000238823"/>
    </source>
</evidence>
<evidence type="ECO:0000256" key="1">
    <source>
        <dbReference type="SAM" id="Phobius"/>
    </source>
</evidence>
<proteinExistence type="predicted"/>
<dbReference type="RefSeq" id="WP_106092368.1">
    <property type="nucleotide sequence ID" value="NZ_PVNL01000111.1"/>
</dbReference>
<sequence>MSNFSVFYQNGGLFMHLISLAAVVALTSVLLHGRARRMGSDDPKLLSLADRVAGLCVALGVLGCVFGLIEMGAALSTVEPELFDQAFARGGAIVPITLAWALMCAIPIWTATAVHRARGSAKIGQATATI</sequence>
<organism evidence="2 3">
    <name type="scientific">Enhygromyxa salina</name>
    <dbReference type="NCBI Taxonomy" id="215803"/>
    <lineage>
        <taxon>Bacteria</taxon>
        <taxon>Pseudomonadati</taxon>
        <taxon>Myxococcota</taxon>
        <taxon>Polyangia</taxon>
        <taxon>Nannocystales</taxon>
        <taxon>Nannocystaceae</taxon>
        <taxon>Enhygromyxa</taxon>
    </lineage>
</organism>
<keyword evidence="1" id="KW-0472">Membrane</keyword>
<protein>
    <recommendedName>
        <fullName evidence="4">MotA/TolQ/ExbB proton channel family protein</fullName>
    </recommendedName>
</protein>
<keyword evidence="1" id="KW-1133">Transmembrane helix</keyword>